<proteinExistence type="predicted"/>
<evidence type="ECO:0000313" key="3">
    <source>
        <dbReference type="Proteomes" id="UP000694548"/>
    </source>
</evidence>
<reference evidence="2" key="3">
    <citation type="submission" date="2025-09" db="UniProtKB">
        <authorList>
            <consortium name="Ensembl"/>
        </authorList>
    </citation>
    <scope>IDENTIFICATION</scope>
</reference>
<accession>A0A8C6PN74</accession>
<dbReference type="GeneTree" id="ENSGT01120000276357"/>
<evidence type="ECO:0000256" key="1">
    <source>
        <dbReference type="SAM" id="MobiDB-lite"/>
    </source>
</evidence>
<organism evidence="2 3">
    <name type="scientific">Nothobranchius furzeri</name>
    <name type="common">Turquoise killifish</name>
    <dbReference type="NCBI Taxonomy" id="105023"/>
    <lineage>
        <taxon>Eukaryota</taxon>
        <taxon>Metazoa</taxon>
        <taxon>Chordata</taxon>
        <taxon>Craniata</taxon>
        <taxon>Vertebrata</taxon>
        <taxon>Euteleostomi</taxon>
        <taxon>Actinopterygii</taxon>
        <taxon>Neopterygii</taxon>
        <taxon>Teleostei</taxon>
        <taxon>Neoteleostei</taxon>
        <taxon>Acanthomorphata</taxon>
        <taxon>Ovalentaria</taxon>
        <taxon>Atherinomorphae</taxon>
        <taxon>Cyprinodontiformes</taxon>
        <taxon>Nothobranchiidae</taxon>
        <taxon>Nothobranchius</taxon>
    </lineage>
</organism>
<feature type="compositionally biased region" description="Low complexity" evidence="1">
    <location>
        <begin position="121"/>
        <end position="140"/>
    </location>
</feature>
<dbReference type="AlphaFoldDB" id="A0A8C6PN74"/>
<sequence>MEVSIQSLDKPASKVVLPDQNQLTRTESLPSPDVFTSVLHWVHGTDGGIPQGPPQEVGVSQGPPQGAGVSQGPPQEVGVSQGPPQKVGVSQGPPQGAGVSQGPPQEVGVSQDPPQEVGVSQGPPQGAGNQNQNQDQTAGTPSVPTVEGETAAPSWTVRPPV</sequence>
<dbReference type="Proteomes" id="UP000694548">
    <property type="component" value="Chromosome sgr08"/>
</dbReference>
<evidence type="ECO:0000313" key="2">
    <source>
        <dbReference type="Ensembl" id="ENSNFUP00015045574.1"/>
    </source>
</evidence>
<reference evidence="2" key="2">
    <citation type="submission" date="2025-08" db="UniProtKB">
        <authorList>
            <consortium name="Ensembl"/>
        </authorList>
    </citation>
    <scope>IDENTIFICATION</scope>
</reference>
<protein>
    <submittedName>
        <fullName evidence="2">Uncharacterized protein</fullName>
    </submittedName>
</protein>
<dbReference type="Ensembl" id="ENSNFUT00015047565.1">
    <property type="protein sequence ID" value="ENSNFUP00015045574.1"/>
    <property type="gene ID" value="ENSNFUG00015021667.1"/>
</dbReference>
<feature type="region of interest" description="Disordered" evidence="1">
    <location>
        <begin position="42"/>
        <end position="161"/>
    </location>
</feature>
<reference evidence="2" key="1">
    <citation type="submission" date="2014-08" db="EMBL/GenBank/DDBJ databases">
        <authorList>
            <person name="Senf B."/>
            <person name="Petzold A."/>
            <person name="Downie B.R."/>
            <person name="Koch P."/>
            <person name="Platzer M."/>
        </authorList>
    </citation>
    <scope>NUCLEOTIDE SEQUENCE [LARGE SCALE GENOMIC DNA]</scope>
    <source>
        <strain evidence="2">GRZ</strain>
    </source>
</reference>
<name>A0A8C6PN74_NOTFU</name>
<keyword evidence="3" id="KW-1185">Reference proteome</keyword>